<keyword evidence="2" id="KW-1185">Reference proteome</keyword>
<evidence type="ECO:0000313" key="2">
    <source>
        <dbReference type="Proteomes" id="UP000299102"/>
    </source>
</evidence>
<proteinExistence type="predicted"/>
<organism evidence="1 2">
    <name type="scientific">Eumeta variegata</name>
    <name type="common">Bagworm moth</name>
    <name type="synonym">Eumeta japonica</name>
    <dbReference type="NCBI Taxonomy" id="151549"/>
    <lineage>
        <taxon>Eukaryota</taxon>
        <taxon>Metazoa</taxon>
        <taxon>Ecdysozoa</taxon>
        <taxon>Arthropoda</taxon>
        <taxon>Hexapoda</taxon>
        <taxon>Insecta</taxon>
        <taxon>Pterygota</taxon>
        <taxon>Neoptera</taxon>
        <taxon>Endopterygota</taxon>
        <taxon>Lepidoptera</taxon>
        <taxon>Glossata</taxon>
        <taxon>Ditrysia</taxon>
        <taxon>Tineoidea</taxon>
        <taxon>Psychidae</taxon>
        <taxon>Oiketicinae</taxon>
        <taxon>Eumeta</taxon>
    </lineage>
</organism>
<dbReference type="Proteomes" id="UP000299102">
    <property type="component" value="Unassembled WGS sequence"/>
</dbReference>
<evidence type="ECO:0000313" key="1">
    <source>
        <dbReference type="EMBL" id="GBP40357.1"/>
    </source>
</evidence>
<gene>
    <name evidence="1" type="ORF">EVAR_86503_1</name>
</gene>
<dbReference type="EMBL" id="BGZK01000380">
    <property type="protein sequence ID" value="GBP40357.1"/>
    <property type="molecule type" value="Genomic_DNA"/>
</dbReference>
<dbReference type="AlphaFoldDB" id="A0A4C1VPS8"/>
<comment type="caution">
    <text evidence="1">The sequence shown here is derived from an EMBL/GenBank/DDBJ whole genome shotgun (WGS) entry which is preliminary data.</text>
</comment>
<reference evidence="1 2" key="1">
    <citation type="journal article" date="2019" name="Commun. Biol.">
        <title>The bagworm genome reveals a unique fibroin gene that provides high tensile strength.</title>
        <authorList>
            <person name="Kono N."/>
            <person name="Nakamura H."/>
            <person name="Ohtoshi R."/>
            <person name="Tomita M."/>
            <person name="Numata K."/>
            <person name="Arakawa K."/>
        </authorList>
    </citation>
    <scope>NUCLEOTIDE SEQUENCE [LARGE SCALE GENOMIC DNA]</scope>
</reference>
<protein>
    <submittedName>
        <fullName evidence="1">Uncharacterized protein</fullName>
    </submittedName>
</protein>
<name>A0A4C1VPS8_EUMVA</name>
<sequence>MAWALFVTGRPEFAEVCEHFELSKPEHIPMHLAATSAIQSNMSPLELVASAAYILVHYIVMQYKRLPRFWQADMYKKRKNDESMVALKSLEIMGYYKNFTPMSSVEFEH</sequence>
<accession>A0A4C1VPS8</accession>